<dbReference type="InterPro" id="IPR002213">
    <property type="entry name" value="UDP_glucos_trans"/>
</dbReference>
<evidence type="ECO:0000313" key="1">
    <source>
        <dbReference type="EMBL" id="MCN9244533.1"/>
    </source>
</evidence>
<name>A0ABT0ZLR1_9ACTN</name>
<organism evidence="1 2">
    <name type="scientific">Streptomyces macrolidinus</name>
    <dbReference type="NCBI Taxonomy" id="2952607"/>
    <lineage>
        <taxon>Bacteria</taxon>
        <taxon>Bacillati</taxon>
        <taxon>Actinomycetota</taxon>
        <taxon>Actinomycetes</taxon>
        <taxon>Kitasatosporales</taxon>
        <taxon>Streptomycetaceae</taxon>
        <taxon>Streptomyces</taxon>
    </lineage>
</organism>
<gene>
    <name evidence="1" type="ORF">NGF19_27755</name>
</gene>
<proteinExistence type="predicted"/>
<comment type="caution">
    <text evidence="1">The sequence shown here is derived from an EMBL/GenBank/DDBJ whole genome shotgun (WGS) entry which is preliminary data.</text>
</comment>
<dbReference type="SUPFAM" id="SSF53756">
    <property type="entry name" value="UDP-Glycosyltransferase/glycogen phosphorylase"/>
    <property type="match status" value="1"/>
</dbReference>
<evidence type="ECO:0008006" key="3">
    <source>
        <dbReference type="Google" id="ProtNLM"/>
    </source>
</evidence>
<dbReference type="EMBL" id="JAMWMR010000038">
    <property type="protein sequence ID" value="MCN9244533.1"/>
    <property type="molecule type" value="Genomic_DNA"/>
</dbReference>
<protein>
    <recommendedName>
        <fullName evidence="3">Glycosyltransferase</fullName>
    </recommendedName>
</protein>
<dbReference type="Gene3D" id="3.40.50.2000">
    <property type="entry name" value="Glycogen Phosphorylase B"/>
    <property type="match status" value="1"/>
</dbReference>
<sequence length="68" mass="7416">MFITHGGMGSVMEALAHGVPLLVTGPQTAERRPDADLVKDLRLGTHPPREQATADAVERTLHQRIFTT</sequence>
<reference evidence="1 2" key="1">
    <citation type="submission" date="2022-05" db="EMBL/GenBank/DDBJ databases">
        <title>Streptomyces sp. nov. RY43-2 isolated from soil of a peat swamp forest.</title>
        <authorList>
            <person name="Kanchanasin P."/>
            <person name="Tanasupawat S."/>
            <person name="Phongsopitanun W."/>
        </authorList>
    </citation>
    <scope>NUCLEOTIDE SEQUENCE [LARGE SCALE GENOMIC DNA]</scope>
    <source>
        <strain evidence="1 2">RY43-2</strain>
    </source>
</reference>
<dbReference type="Proteomes" id="UP001523219">
    <property type="component" value="Unassembled WGS sequence"/>
</dbReference>
<evidence type="ECO:0000313" key="2">
    <source>
        <dbReference type="Proteomes" id="UP001523219"/>
    </source>
</evidence>
<dbReference type="Pfam" id="PF00201">
    <property type="entry name" value="UDPGT"/>
    <property type="match status" value="1"/>
</dbReference>
<keyword evidence="2" id="KW-1185">Reference proteome</keyword>
<accession>A0ABT0ZLR1</accession>